<dbReference type="InterPro" id="IPR036812">
    <property type="entry name" value="NAD(P)_OxRdtase_dom_sf"/>
</dbReference>
<accession>A0AAD3TC28</accession>
<keyword evidence="3" id="KW-1185">Reference proteome</keyword>
<dbReference type="Pfam" id="PF00248">
    <property type="entry name" value="Aldo_ket_red"/>
    <property type="match status" value="1"/>
</dbReference>
<dbReference type="InterPro" id="IPR023210">
    <property type="entry name" value="NADP_OxRdtase_dom"/>
</dbReference>
<dbReference type="GO" id="GO:0016491">
    <property type="term" value="F:oxidoreductase activity"/>
    <property type="evidence" value="ECO:0007669"/>
    <property type="project" value="InterPro"/>
</dbReference>
<comment type="caution">
    <text evidence="2">The sequence shown here is derived from an EMBL/GenBank/DDBJ whole genome shotgun (WGS) entry which is preliminary data.</text>
</comment>
<dbReference type="AlphaFoldDB" id="A0AAD3TC28"/>
<sequence>MSDDGLEQTLHELNNFASYRHIDYAPIYGIEKELGVVLMDLIREGVVKRKDLMKQDSVTLEPEYFLPADIPITWKTMEAVYNSGKAKATGVSNFSMKKLEDLFTAARIPPAVTQVECHPS</sequence>
<dbReference type="PANTHER" id="PTHR11732">
    <property type="entry name" value="ALDO/KETO REDUCTASE"/>
    <property type="match status" value="1"/>
</dbReference>
<organism evidence="2 3">
    <name type="scientific">Nepenthes gracilis</name>
    <name type="common">Slender pitcher plant</name>
    <dbReference type="NCBI Taxonomy" id="150966"/>
    <lineage>
        <taxon>Eukaryota</taxon>
        <taxon>Viridiplantae</taxon>
        <taxon>Streptophyta</taxon>
        <taxon>Embryophyta</taxon>
        <taxon>Tracheophyta</taxon>
        <taxon>Spermatophyta</taxon>
        <taxon>Magnoliopsida</taxon>
        <taxon>eudicotyledons</taxon>
        <taxon>Gunneridae</taxon>
        <taxon>Pentapetalae</taxon>
        <taxon>Caryophyllales</taxon>
        <taxon>Nepenthaceae</taxon>
        <taxon>Nepenthes</taxon>
    </lineage>
</organism>
<proteinExistence type="predicted"/>
<dbReference type="SUPFAM" id="SSF51430">
    <property type="entry name" value="NAD(P)-linked oxidoreductase"/>
    <property type="match status" value="1"/>
</dbReference>
<gene>
    <name evidence="2" type="ORF">Nepgr_027829</name>
</gene>
<protein>
    <recommendedName>
        <fullName evidence="1">NADP-dependent oxidoreductase domain-containing protein</fullName>
    </recommendedName>
</protein>
<dbReference type="Gene3D" id="3.20.20.100">
    <property type="entry name" value="NADP-dependent oxidoreductase domain"/>
    <property type="match status" value="2"/>
</dbReference>
<dbReference type="EMBL" id="BSYO01000030">
    <property type="protein sequence ID" value="GMH25986.1"/>
    <property type="molecule type" value="Genomic_DNA"/>
</dbReference>
<feature type="domain" description="NADP-dependent oxidoreductase" evidence="1">
    <location>
        <begin position="70"/>
        <end position="119"/>
    </location>
</feature>
<dbReference type="InterPro" id="IPR020471">
    <property type="entry name" value="AKR"/>
</dbReference>
<evidence type="ECO:0000259" key="1">
    <source>
        <dbReference type="Pfam" id="PF00248"/>
    </source>
</evidence>
<dbReference type="Proteomes" id="UP001279734">
    <property type="component" value="Unassembled WGS sequence"/>
</dbReference>
<name>A0AAD3TC28_NEPGR</name>
<evidence type="ECO:0000313" key="3">
    <source>
        <dbReference type="Proteomes" id="UP001279734"/>
    </source>
</evidence>
<reference evidence="2" key="1">
    <citation type="submission" date="2023-05" db="EMBL/GenBank/DDBJ databases">
        <title>Nepenthes gracilis genome sequencing.</title>
        <authorList>
            <person name="Fukushima K."/>
        </authorList>
    </citation>
    <scope>NUCLEOTIDE SEQUENCE</scope>
    <source>
        <strain evidence="2">SING2019-196</strain>
    </source>
</reference>
<evidence type="ECO:0000313" key="2">
    <source>
        <dbReference type="EMBL" id="GMH25986.1"/>
    </source>
</evidence>